<comment type="caution">
    <text evidence="2">The sequence shown here is derived from an EMBL/GenBank/DDBJ whole genome shotgun (WGS) entry which is preliminary data.</text>
</comment>
<keyword evidence="3" id="KW-1185">Reference proteome</keyword>
<protein>
    <submittedName>
        <fullName evidence="2">Ribonuclease</fullName>
    </submittedName>
</protein>
<dbReference type="EMBL" id="JBBMFC010000008">
    <property type="protein sequence ID" value="MEQ2578333.1"/>
    <property type="molecule type" value="Genomic_DNA"/>
</dbReference>
<feature type="transmembrane region" description="Helical" evidence="1">
    <location>
        <begin position="43"/>
        <end position="66"/>
    </location>
</feature>
<feature type="transmembrane region" description="Helical" evidence="1">
    <location>
        <begin position="72"/>
        <end position="92"/>
    </location>
</feature>
<evidence type="ECO:0000313" key="2">
    <source>
        <dbReference type="EMBL" id="MEQ2578333.1"/>
    </source>
</evidence>
<feature type="transmembrane region" description="Helical" evidence="1">
    <location>
        <begin position="12"/>
        <end position="31"/>
    </location>
</feature>
<sequence>MNMELLMQNVTYALMAVGVAAFLVSCITQVIKDLPWVTKIPTSVVALCVSLILCPVAVVIACQYYNIVIEWYYIFASFIAAFIVYLVATGGWERVTEIWQRSKYSKQ</sequence>
<organism evidence="2 3">
    <name type="scientific">Hominiventricola aquisgranensis</name>
    <dbReference type="NCBI Taxonomy" id="3133164"/>
    <lineage>
        <taxon>Bacteria</taxon>
        <taxon>Bacillati</taxon>
        <taxon>Bacillota</taxon>
        <taxon>Clostridia</taxon>
        <taxon>Lachnospirales</taxon>
        <taxon>Lachnospiraceae</taxon>
        <taxon>Hominiventricola</taxon>
    </lineage>
</organism>
<evidence type="ECO:0000256" key="1">
    <source>
        <dbReference type="SAM" id="Phobius"/>
    </source>
</evidence>
<keyword evidence="1" id="KW-1133">Transmembrane helix</keyword>
<keyword evidence="1" id="KW-0812">Transmembrane</keyword>
<evidence type="ECO:0000313" key="3">
    <source>
        <dbReference type="Proteomes" id="UP001470288"/>
    </source>
</evidence>
<gene>
    <name evidence="2" type="ORF">WMO62_05660</name>
</gene>
<reference evidence="2 3" key="1">
    <citation type="submission" date="2024-03" db="EMBL/GenBank/DDBJ databases">
        <title>Human intestinal bacterial collection.</title>
        <authorList>
            <person name="Pauvert C."/>
            <person name="Hitch T.C.A."/>
            <person name="Clavel T."/>
        </authorList>
    </citation>
    <scope>NUCLEOTIDE SEQUENCE [LARGE SCALE GENOMIC DNA]</scope>
    <source>
        <strain evidence="2 3">CLA-AA-H78B</strain>
    </source>
</reference>
<accession>A0ABV1HZH7</accession>
<name>A0ABV1HZH7_9FIRM</name>
<dbReference type="RefSeq" id="WP_349144061.1">
    <property type="nucleotide sequence ID" value="NZ_JBBMFC010000008.1"/>
</dbReference>
<dbReference type="Proteomes" id="UP001470288">
    <property type="component" value="Unassembled WGS sequence"/>
</dbReference>
<keyword evidence="1" id="KW-0472">Membrane</keyword>
<proteinExistence type="predicted"/>